<proteinExistence type="predicted"/>
<feature type="compositionally biased region" description="Basic and acidic residues" evidence="1">
    <location>
        <begin position="259"/>
        <end position="268"/>
    </location>
</feature>
<accession>A0A8S9KPB3</accession>
<feature type="compositionally biased region" description="Polar residues" evidence="1">
    <location>
        <begin position="20"/>
        <end position="30"/>
    </location>
</feature>
<feature type="compositionally biased region" description="Basic and acidic residues" evidence="1">
    <location>
        <begin position="300"/>
        <end position="313"/>
    </location>
</feature>
<gene>
    <name evidence="2" type="ORF">F2Q70_00042271</name>
</gene>
<dbReference type="AlphaFoldDB" id="A0A8S9KPB3"/>
<feature type="compositionally biased region" description="Polar residues" evidence="1">
    <location>
        <begin position="319"/>
        <end position="330"/>
    </location>
</feature>
<feature type="compositionally biased region" description="Basic and acidic residues" evidence="1">
    <location>
        <begin position="187"/>
        <end position="196"/>
    </location>
</feature>
<feature type="region of interest" description="Disordered" evidence="1">
    <location>
        <begin position="391"/>
        <end position="481"/>
    </location>
</feature>
<comment type="caution">
    <text evidence="2">The sequence shown here is derived from an EMBL/GenBank/DDBJ whole genome shotgun (WGS) entry which is preliminary data.</text>
</comment>
<feature type="region of interest" description="Disordered" evidence="1">
    <location>
        <begin position="20"/>
        <end position="206"/>
    </location>
</feature>
<protein>
    <submittedName>
        <fullName evidence="2">Uncharacterized protein</fullName>
    </submittedName>
</protein>
<feature type="compositionally biased region" description="Basic and acidic residues" evidence="1">
    <location>
        <begin position="92"/>
        <end position="110"/>
    </location>
</feature>
<dbReference type="EMBL" id="QGKY02000164">
    <property type="protein sequence ID" value="KAF2595143.1"/>
    <property type="molecule type" value="Genomic_DNA"/>
</dbReference>
<reference evidence="2" key="1">
    <citation type="submission" date="2019-12" db="EMBL/GenBank/DDBJ databases">
        <title>Genome sequencing and annotation of Brassica cretica.</title>
        <authorList>
            <person name="Studholme D.J."/>
            <person name="Sarris P.F."/>
        </authorList>
    </citation>
    <scope>NUCLEOTIDE SEQUENCE</scope>
    <source>
        <strain evidence="2">PFS-102/07</strain>
        <tissue evidence="2">Leaf</tissue>
    </source>
</reference>
<evidence type="ECO:0000313" key="2">
    <source>
        <dbReference type="EMBL" id="KAF2595143.1"/>
    </source>
</evidence>
<evidence type="ECO:0000256" key="1">
    <source>
        <dbReference type="SAM" id="MobiDB-lite"/>
    </source>
</evidence>
<sequence>MIDPYGSNTGLIDAGTAASLQTLTSSQGDNTTERSNKPTVRELGESSVQGHEVVSRVESDVNPTPPLGAEEAGSEPVDLLKLSDSSAEEEGGEKSDERVPGDNPQGKEEGVVNEVENPPASTTDEAGGASDQLEARVIEEDLDRLIDAGTAASLQTPSSSQGDHATERSNEPTGRELGESSVQGHEVVSRVERSEDATAPLVLDPAPSMANLVVSEESLIPILGVSDANPTPPLGVKEAGSEPVDLLELSDSSAEEEGGEKSDERVPGDKPQGTKEGVVDEVENPPASTTDEAGGASDQLEARVVEEDPDRLIDAGTAASLQNPSSSQGDHATERSNEPTGRELRESSVQGHEVVSRVERSEDATAPLVLDPAPSMANLVVSEESLIPILGVSDANPTPPLGVEEAGSEPVDLLELSDSSAEEEGGEKSDEQVPGDNPQGTEEGVVDEVENPPASTTDEAGGASDQLEARVVEEDPDRAKN</sequence>
<feature type="compositionally biased region" description="Basic and acidic residues" evidence="1">
    <location>
        <begin position="354"/>
        <end position="363"/>
    </location>
</feature>
<feature type="region of interest" description="Disordered" evidence="1">
    <location>
        <begin position="224"/>
        <end position="373"/>
    </location>
</feature>
<feature type="compositionally biased region" description="Basic and acidic residues" evidence="1">
    <location>
        <begin position="133"/>
        <end position="146"/>
    </location>
</feature>
<feature type="compositionally biased region" description="Basic and acidic residues" evidence="1">
    <location>
        <begin position="331"/>
        <end position="346"/>
    </location>
</feature>
<feature type="compositionally biased region" description="Polar residues" evidence="1">
    <location>
        <begin position="152"/>
        <end position="163"/>
    </location>
</feature>
<feature type="compositionally biased region" description="Basic and acidic residues" evidence="1">
    <location>
        <begin position="31"/>
        <end position="44"/>
    </location>
</feature>
<feature type="compositionally biased region" description="Basic and acidic residues" evidence="1">
    <location>
        <begin position="164"/>
        <end position="178"/>
    </location>
</feature>
<feature type="compositionally biased region" description="Basic and acidic residues" evidence="1">
    <location>
        <begin position="467"/>
        <end position="481"/>
    </location>
</feature>
<organism evidence="2">
    <name type="scientific">Brassica cretica</name>
    <name type="common">Mustard</name>
    <dbReference type="NCBI Taxonomy" id="69181"/>
    <lineage>
        <taxon>Eukaryota</taxon>
        <taxon>Viridiplantae</taxon>
        <taxon>Streptophyta</taxon>
        <taxon>Embryophyta</taxon>
        <taxon>Tracheophyta</taxon>
        <taxon>Spermatophyta</taxon>
        <taxon>Magnoliopsida</taxon>
        <taxon>eudicotyledons</taxon>
        <taxon>Gunneridae</taxon>
        <taxon>Pentapetalae</taxon>
        <taxon>rosids</taxon>
        <taxon>malvids</taxon>
        <taxon>Brassicales</taxon>
        <taxon>Brassicaceae</taxon>
        <taxon>Brassiceae</taxon>
        <taxon>Brassica</taxon>
    </lineage>
</organism>
<name>A0A8S9KPB3_BRACR</name>